<dbReference type="AlphaFoldDB" id="A0ABD0K074"/>
<evidence type="ECO:0000256" key="2">
    <source>
        <dbReference type="PIRSR" id="PIRSR607822-1"/>
    </source>
</evidence>
<proteinExistence type="inferred from homology"/>
<dbReference type="SUPFAM" id="SSF158745">
    <property type="entry name" value="LanC-like"/>
    <property type="match status" value="1"/>
</dbReference>
<dbReference type="Gene3D" id="1.50.10.10">
    <property type="match status" value="1"/>
</dbReference>
<sequence>MNKLLGLLEKPARTTRYMTNELADYVEGQEIKFNIDSWKKVLKTMIENKITDEMPPILAACEGGLYVGCAGIAYMYFHICMLDSFTTERWEYLRCAKEYYNVSLEYVRTQLKDKDLGPSLMLGSAGTHMVGALIHNALENNELCEKCVDEYLELSKECIKPTFLKSGANELFVGRAGYLCGILNMQRWLGRQIMAQSQLKTLCNMVIETGREYAKRHKSKTPLMYAYYDTEYLGVAHGVAGILMTLMCFPEYLVYQPSAEMHVHETINFLLETQTEEFNFPPSMDEVLGLFHRPPEDELVHWCHGAPGVIHLMAKAYKKYGDDKYLQACIECGEITWKKGLLRKGPGLCHGVAGCGYVFLLLYRLTGDEKHLHRAHQFARYMLSPDFKRSSKIPDSPYSLFEGWAGTVCFLSDLTQPDKASFPLFDFLEL</sequence>
<dbReference type="CDD" id="cd04794">
    <property type="entry name" value="euk_LANCL"/>
    <property type="match status" value="1"/>
</dbReference>
<dbReference type="PANTHER" id="PTHR12736">
    <property type="entry name" value="LANC-LIKE PROTEIN"/>
    <property type="match status" value="1"/>
</dbReference>
<feature type="binding site" evidence="2">
    <location>
        <position position="303"/>
    </location>
    <ligand>
        <name>Zn(2+)</name>
        <dbReference type="ChEBI" id="CHEBI:29105"/>
    </ligand>
</feature>
<dbReference type="PANTHER" id="PTHR12736:SF7">
    <property type="entry name" value="LANC-LIKE PROTEIN 3"/>
    <property type="match status" value="1"/>
</dbReference>
<evidence type="ECO:0000313" key="4">
    <source>
        <dbReference type="Proteomes" id="UP001519460"/>
    </source>
</evidence>
<dbReference type="Pfam" id="PF05147">
    <property type="entry name" value="LANC_like"/>
    <property type="match status" value="1"/>
</dbReference>
<dbReference type="InterPro" id="IPR007822">
    <property type="entry name" value="LANC-like"/>
</dbReference>
<dbReference type="Proteomes" id="UP001519460">
    <property type="component" value="Unassembled WGS sequence"/>
</dbReference>
<keyword evidence="2" id="KW-0479">Metal-binding</keyword>
<dbReference type="FunFam" id="1.50.10.10:FF:000012">
    <property type="entry name" value="LanC-like protein 3"/>
    <property type="match status" value="1"/>
</dbReference>
<dbReference type="PRINTS" id="PR01950">
    <property type="entry name" value="LANCSUPER"/>
</dbReference>
<dbReference type="SMART" id="SM01260">
    <property type="entry name" value="LANC_like"/>
    <property type="match status" value="1"/>
</dbReference>
<comment type="caution">
    <text evidence="3">The sequence shown here is derived from an EMBL/GenBank/DDBJ whole genome shotgun (WGS) entry which is preliminary data.</text>
</comment>
<dbReference type="EMBL" id="JACVVK020000276">
    <property type="protein sequence ID" value="KAK7480694.1"/>
    <property type="molecule type" value="Genomic_DNA"/>
</dbReference>
<protein>
    <submittedName>
        <fullName evidence="3">Uncharacterized protein</fullName>
    </submittedName>
</protein>
<evidence type="ECO:0000313" key="3">
    <source>
        <dbReference type="EMBL" id="KAK7480694.1"/>
    </source>
</evidence>
<reference evidence="3 4" key="1">
    <citation type="journal article" date="2023" name="Sci. Data">
        <title>Genome assembly of the Korean intertidal mud-creeper Batillaria attramentaria.</title>
        <authorList>
            <person name="Patra A.K."/>
            <person name="Ho P.T."/>
            <person name="Jun S."/>
            <person name="Lee S.J."/>
            <person name="Kim Y."/>
            <person name="Won Y.J."/>
        </authorList>
    </citation>
    <scope>NUCLEOTIDE SEQUENCE [LARGE SCALE GENOMIC DNA]</scope>
    <source>
        <strain evidence="3">Wonlab-2016</strain>
    </source>
</reference>
<name>A0ABD0K074_9CAEN</name>
<keyword evidence="4" id="KW-1185">Reference proteome</keyword>
<gene>
    <name evidence="3" type="ORF">BaRGS_00028062</name>
</gene>
<evidence type="ECO:0000256" key="1">
    <source>
        <dbReference type="ARBA" id="ARBA00007179"/>
    </source>
</evidence>
<feature type="binding site" evidence="2">
    <location>
        <position position="350"/>
    </location>
    <ligand>
        <name>Zn(2+)</name>
        <dbReference type="ChEBI" id="CHEBI:29105"/>
    </ligand>
</feature>
<dbReference type="PRINTS" id="PR01951">
    <property type="entry name" value="LANCEUKARYTE"/>
</dbReference>
<comment type="similarity">
    <text evidence="1">Belongs to the LanC-like protein family.</text>
</comment>
<keyword evidence="2" id="KW-0862">Zinc</keyword>
<feature type="binding site" evidence="2">
    <location>
        <position position="349"/>
    </location>
    <ligand>
        <name>Zn(2+)</name>
        <dbReference type="ChEBI" id="CHEBI:29105"/>
    </ligand>
</feature>
<dbReference type="InterPro" id="IPR012341">
    <property type="entry name" value="6hp_glycosidase-like_sf"/>
</dbReference>
<accession>A0ABD0K074</accession>
<dbReference type="InterPro" id="IPR020464">
    <property type="entry name" value="LanC-like_prot_euk"/>
</dbReference>
<organism evidence="3 4">
    <name type="scientific">Batillaria attramentaria</name>
    <dbReference type="NCBI Taxonomy" id="370345"/>
    <lineage>
        <taxon>Eukaryota</taxon>
        <taxon>Metazoa</taxon>
        <taxon>Spiralia</taxon>
        <taxon>Lophotrochozoa</taxon>
        <taxon>Mollusca</taxon>
        <taxon>Gastropoda</taxon>
        <taxon>Caenogastropoda</taxon>
        <taxon>Sorbeoconcha</taxon>
        <taxon>Cerithioidea</taxon>
        <taxon>Batillariidae</taxon>
        <taxon>Batillaria</taxon>
    </lineage>
</organism>